<organism evidence="2 3">
    <name type="scientific">Aduncisulcus paluster</name>
    <dbReference type="NCBI Taxonomy" id="2918883"/>
    <lineage>
        <taxon>Eukaryota</taxon>
        <taxon>Metamonada</taxon>
        <taxon>Carpediemonas-like organisms</taxon>
        <taxon>Aduncisulcus</taxon>
    </lineage>
</organism>
<dbReference type="EMBL" id="BQXS01009774">
    <property type="protein sequence ID" value="GKT31905.1"/>
    <property type="molecule type" value="Genomic_DNA"/>
</dbReference>
<evidence type="ECO:0000313" key="2">
    <source>
        <dbReference type="EMBL" id="GKT31905.1"/>
    </source>
</evidence>
<dbReference type="Proteomes" id="UP001057375">
    <property type="component" value="Unassembled WGS sequence"/>
</dbReference>
<reference evidence="2" key="1">
    <citation type="submission" date="2022-03" db="EMBL/GenBank/DDBJ databases">
        <title>Draft genome sequence of Aduncisulcus paluster, a free-living microaerophilic Fornicata.</title>
        <authorList>
            <person name="Yuyama I."/>
            <person name="Kume K."/>
            <person name="Tamura T."/>
            <person name="Inagaki Y."/>
            <person name="Hashimoto T."/>
        </authorList>
    </citation>
    <scope>NUCLEOTIDE SEQUENCE</scope>
    <source>
        <strain evidence="2">NY0171</strain>
    </source>
</reference>
<name>A0ABQ5KH98_9EUKA</name>
<gene>
    <name evidence="2" type="ORF">ADUPG1_006223</name>
</gene>
<evidence type="ECO:0000313" key="3">
    <source>
        <dbReference type="Proteomes" id="UP001057375"/>
    </source>
</evidence>
<feature type="compositionally biased region" description="Low complexity" evidence="1">
    <location>
        <begin position="202"/>
        <end position="213"/>
    </location>
</feature>
<comment type="caution">
    <text evidence="2">The sequence shown here is derived from an EMBL/GenBank/DDBJ whole genome shotgun (WGS) entry which is preliminary data.</text>
</comment>
<evidence type="ECO:0000256" key="1">
    <source>
        <dbReference type="SAM" id="MobiDB-lite"/>
    </source>
</evidence>
<feature type="region of interest" description="Disordered" evidence="1">
    <location>
        <begin position="201"/>
        <end position="225"/>
    </location>
</feature>
<protein>
    <recommendedName>
        <fullName evidence="4">Gag protein</fullName>
    </recommendedName>
</protein>
<proteinExistence type="predicted"/>
<accession>A0ABQ5KH98</accession>
<keyword evidence="3" id="KW-1185">Reference proteome</keyword>
<feature type="non-terminal residue" evidence="2">
    <location>
        <position position="243"/>
    </location>
</feature>
<evidence type="ECO:0008006" key="4">
    <source>
        <dbReference type="Google" id="ProtNLM"/>
    </source>
</evidence>
<sequence>MPDLLKPPFLGLFSSRDFAKFDAALEHYRAQGGKARVYSLIDLDVLSIYQDVCSVTLPNPESMNEDEARRSEDAFMKGVTAHFGSLSGLDALYQFEKLSLKDVSEKAVAIYVRGFRKILRRVADDETPSNELLLKYFLKGIELNSFRTRVEAALDGKPSPTMSELTSTIFAQQSIVKEGIEEFQRYLTPVKRAASLDKPHYTAPRATTTAKPRVSTSSCSSAGAPMNRVQRDLSKVKCFRCKQ</sequence>